<dbReference type="OMA" id="TIVEFHI"/>
<feature type="transmembrane region" description="Helical" evidence="11">
    <location>
        <begin position="259"/>
        <end position="282"/>
    </location>
</feature>
<dbReference type="RefSeq" id="XP_013392680.1">
    <property type="nucleotide sequence ID" value="XM_013537226.1"/>
</dbReference>
<dbReference type="SUPFAM" id="SSF90112">
    <property type="entry name" value="Neurotransmitter-gated ion-channel transmembrane pore"/>
    <property type="match status" value="1"/>
</dbReference>
<evidence type="ECO:0000313" key="19">
    <source>
        <dbReference type="RefSeq" id="XP_013392688.1"/>
    </source>
</evidence>
<feature type="transmembrane region" description="Helical" evidence="11">
    <location>
        <begin position="325"/>
        <end position="346"/>
    </location>
</feature>
<dbReference type="RefSeq" id="XP_013392688.1">
    <property type="nucleotide sequence ID" value="XM_013537234.1"/>
</dbReference>
<keyword evidence="5 11" id="KW-0812">Transmembrane</keyword>
<name>A0A1S3I376_LINAN</name>
<dbReference type="GO" id="GO:0005230">
    <property type="term" value="F:extracellular ligand-gated monoatomic ion channel activity"/>
    <property type="evidence" value="ECO:0007669"/>
    <property type="project" value="InterPro"/>
</dbReference>
<keyword evidence="4" id="KW-1003">Cell membrane</keyword>
<dbReference type="InterPro" id="IPR006202">
    <property type="entry name" value="Neur_chan_lig-bd"/>
</dbReference>
<proteinExistence type="inferred from homology"/>
<dbReference type="InterPro" id="IPR006029">
    <property type="entry name" value="Neurotrans-gated_channel_TM"/>
</dbReference>
<protein>
    <submittedName>
        <fullName evidence="16 17 18">Glycine receptor subunit alpha-3</fullName>
    </submittedName>
</protein>
<feature type="domain" description="Neurotransmitter-gated ion-channel ligand-binding" evidence="13">
    <location>
        <begin position="55"/>
        <end position="258"/>
    </location>
</feature>
<evidence type="ECO:0000313" key="20">
    <source>
        <dbReference type="RefSeq" id="XP_013392695.1"/>
    </source>
</evidence>
<keyword evidence="8 11" id="KW-0406">Ion transport</keyword>
<dbReference type="Pfam" id="PF02931">
    <property type="entry name" value="Neur_chan_LBD"/>
    <property type="match status" value="1"/>
</dbReference>
<evidence type="ECO:0000256" key="10">
    <source>
        <dbReference type="ARBA" id="ARBA00023303"/>
    </source>
</evidence>
<evidence type="ECO:0000256" key="9">
    <source>
        <dbReference type="ARBA" id="ARBA00023136"/>
    </source>
</evidence>
<dbReference type="Pfam" id="PF02932">
    <property type="entry name" value="Neur_chan_memb"/>
    <property type="match status" value="1"/>
</dbReference>
<keyword evidence="15" id="KW-1185">Reference proteome</keyword>
<feature type="chain" id="PRO_5014545802" evidence="11">
    <location>
        <begin position="26"/>
        <end position="432"/>
    </location>
</feature>
<evidence type="ECO:0000259" key="13">
    <source>
        <dbReference type="Pfam" id="PF02931"/>
    </source>
</evidence>
<keyword evidence="16 17" id="KW-0675">Receptor</keyword>
<keyword evidence="7 11" id="KW-1133">Transmembrane helix</keyword>
<dbReference type="FunFam" id="2.70.170.10:FF:000014">
    <property type="entry name" value="Glycine receptor subunit beta"/>
    <property type="match status" value="1"/>
</dbReference>
<feature type="transmembrane region" description="Helical" evidence="11">
    <location>
        <begin position="411"/>
        <end position="430"/>
    </location>
</feature>
<evidence type="ECO:0000313" key="16">
    <source>
        <dbReference type="RefSeq" id="XP_013386520.1"/>
    </source>
</evidence>
<evidence type="ECO:0000256" key="1">
    <source>
        <dbReference type="ARBA" id="ARBA00004141"/>
    </source>
</evidence>
<dbReference type="RefSeq" id="XP_013392695.1">
    <property type="nucleotide sequence ID" value="XM_013537241.1"/>
</dbReference>
<dbReference type="GeneID" id="106156005"/>
<dbReference type="InterPro" id="IPR038050">
    <property type="entry name" value="Neuro_actylchol_rec"/>
</dbReference>
<dbReference type="Proteomes" id="UP000085678">
    <property type="component" value="Unplaced"/>
</dbReference>
<keyword evidence="10 11" id="KW-0407">Ion channel</keyword>
<dbReference type="PRINTS" id="PR00252">
    <property type="entry name" value="NRIONCHANNEL"/>
</dbReference>
<keyword evidence="9 11" id="KW-0472">Membrane</keyword>
<feature type="region of interest" description="Disordered" evidence="12">
    <location>
        <begin position="27"/>
        <end position="51"/>
    </location>
</feature>
<dbReference type="KEGG" id="lak:106160576"/>
<evidence type="ECO:0000256" key="12">
    <source>
        <dbReference type="SAM" id="MobiDB-lite"/>
    </source>
</evidence>
<reference evidence="16" key="1">
    <citation type="journal article" date="2015" name="Nat. Commun.">
        <title>The Lingula genome provides insights into brachiopod evolution and the origin of phosphate biomineralization.</title>
        <authorList>
            <person name="Luo Y.J."/>
            <person name="Takeuchi T."/>
            <person name="Koyanagi R."/>
            <person name="Yamada L."/>
            <person name="Kanda M."/>
            <person name="Khalturina M."/>
            <person name="Fujie M."/>
            <person name="Yamasaki S.I."/>
            <person name="Endo K."/>
            <person name="Satoh N."/>
        </authorList>
    </citation>
    <scope>NUCLEOTIDE SEQUENCE</scope>
</reference>
<dbReference type="CDD" id="cd18991">
    <property type="entry name" value="LGIC_ECD_GlyR"/>
    <property type="match status" value="1"/>
</dbReference>
<evidence type="ECO:0000256" key="5">
    <source>
        <dbReference type="ARBA" id="ARBA00022692"/>
    </source>
</evidence>
<comment type="subcellular location">
    <subcellularLocation>
        <location evidence="2">Cell membrane</location>
    </subcellularLocation>
    <subcellularLocation>
        <location evidence="1">Membrane</location>
        <topology evidence="1">Multi-pass membrane protein</topology>
    </subcellularLocation>
</comment>
<evidence type="ECO:0000313" key="21">
    <source>
        <dbReference type="RefSeq" id="XP_013392704.1"/>
    </source>
</evidence>
<dbReference type="Gene3D" id="1.20.58.390">
    <property type="entry name" value="Neurotransmitter-gated ion-channel transmembrane domain"/>
    <property type="match status" value="1"/>
</dbReference>
<dbReference type="OrthoDB" id="407674at2759"/>
<dbReference type="RefSeq" id="XP_013392704.1">
    <property type="nucleotide sequence ID" value="XM_013537250.1"/>
</dbReference>
<dbReference type="PANTHER" id="PTHR18945">
    <property type="entry name" value="NEUROTRANSMITTER GATED ION CHANNEL"/>
    <property type="match status" value="1"/>
</dbReference>
<dbReference type="InterPro" id="IPR006201">
    <property type="entry name" value="Neur_channel"/>
</dbReference>
<gene>
    <name evidence="17 18 19 20 21 22" type="primary">LOC106160576</name>
    <name evidence="16" type="synonym">LOC106156005</name>
</gene>
<dbReference type="NCBIfam" id="TIGR00860">
    <property type="entry name" value="LIC"/>
    <property type="match status" value="1"/>
</dbReference>
<dbReference type="InterPro" id="IPR036734">
    <property type="entry name" value="Neur_chan_lig-bd_sf"/>
</dbReference>
<dbReference type="InterPro" id="IPR018000">
    <property type="entry name" value="Neurotransmitter_ion_chnl_CS"/>
</dbReference>
<dbReference type="InterPro" id="IPR036719">
    <property type="entry name" value="Neuro-gated_channel_TM_sf"/>
</dbReference>
<dbReference type="Gene3D" id="2.70.170.10">
    <property type="entry name" value="Neurotransmitter-gated ion-channel ligand-binding domain"/>
    <property type="match status" value="1"/>
</dbReference>
<sequence length="432" mass="49958">MEMKRLLHFVHIAALLLLTMSPLEAAGGKKEKRKRRRENNVHHDPPAVNSTSGFLESLLKRSNYDRGQPPMLDKSTRVELGIYINSFYSISEQTMDFSVNIYLRQNWTDPRLAFDPQEGGRDMIKLEDGYWDRLWVPDVFFRNEKKANYHDVTIPNRLMRLYSNGQIWYVTKISATLSCPMDLKKYPLDVQHCPMMLESFGYTMDVLYFVWMKNAVDMDDHVSLPQYKLQGHQLEDCSQNYTAGAFPCLKVTFNLKRDIGYYMIQVYVPTALIVILSWVAFWISIDSSPARVSLGLLTVLTMTTQSASARASLPRVSYIKALDVWMSVCLVFVFASLLEYAAVNVFSRREIPKPSKASSLMEKFKGPSDKSLRSLTEVENGVNGRKQPPQYIRDPFGREKARMVDKLSRKLFPTTFILFCLIYWPVYIFIDM</sequence>
<dbReference type="RefSeq" id="XP_013386520.1">
    <property type="nucleotide sequence ID" value="XM_013531066.1"/>
</dbReference>
<keyword evidence="6 11" id="KW-0732">Signal</keyword>
<dbReference type="GeneID" id="106160576"/>
<evidence type="ECO:0000313" key="22">
    <source>
        <dbReference type="RefSeq" id="XP_013392711.1"/>
    </source>
</evidence>
<dbReference type="InterPro" id="IPR006028">
    <property type="entry name" value="GABAA/Glycine_rcpt"/>
</dbReference>
<dbReference type="PRINTS" id="PR00253">
    <property type="entry name" value="GABAARECEPTR"/>
</dbReference>
<dbReference type="GO" id="GO:0004888">
    <property type="term" value="F:transmembrane signaling receptor activity"/>
    <property type="evidence" value="ECO:0007669"/>
    <property type="project" value="InterPro"/>
</dbReference>
<organism evidence="15 19">
    <name type="scientific">Lingula anatina</name>
    <name type="common">Brachiopod</name>
    <name type="synonym">Lingula unguis</name>
    <dbReference type="NCBI Taxonomy" id="7574"/>
    <lineage>
        <taxon>Eukaryota</taxon>
        <taxon>Metazoa</taxon>
        <taxon>Spiralia</taxon>
        <taxon>Lophotrochozoa</taxon>
        <taxon>Brachiopoda</taxon>
        <taxon>Linguliformea</taxon>
        <taxon>Lingulata</taxon>
        <taxon>Lingulida</taxon>
        <taxon>Linguloidea</taxon>
        <taxon>Lingulidae</taxon>
        <taxon>Lingula</taxon>
    </lineage>
</organism>
<keyword evidence="3 11" id="KW-0813">Transport</keyword>
<evidence type="ECO:0000256" key="7">
    <source>
        <dbReference type="ARBA" id="ARBA00022989"/>
    </source>
</evidence>
<accession>A0A1S3I376</accession>
<feature type="transmembrane region" description="Helical" evidence="11">
    <location>
        <begin position="294"/>
        <end position="313"/>
    </location>
</feature>
<dbReference type="RefSeq" id="XP_013392672.1">
    <property type="nucleotide sequence ID" value="XM_013537218.1"/>
</dbReference>
<evidence type="ECO:0000256" key="4">
    <source>
        <dbReference type="ARBA" id="ARBA00022475"/>
    </source>
</evidence>
<evidence type="ECO:0000259" key="14">
    <source>
        <dbReference type="Pfam" id="PF02932"/>
    </source>
</evidence>
<dbReference type="PROSITE" id="PS00236">
    <property type="entry name" value="NEUROTR_ION_CHANNEL"/>
    <property type="match status" value="1"/>
</dbReference>
<evidence type="ECO:0000313" key="15">
    <source>
        <dbReference type="Proteomes" id="UP000085678"/>
    </source>
</evidence>
<comment type="similarity">
    <text evidence="11">Belongs to the ligand-gated ion channel (TC 1.A.9) family.</text>
</comment>
<evidence type="ECO:0000256" key="6">
    <source>
        <dbReference type="ARBA" id="ARBA00022729"/>
    </source>
</evidence>
<dbReference type="KEGG" id="lak:106156005"/>
<dbReference type="GO" id="GO:0005886">
    <property type="term" value="C:plasma membrane"/>
    <property type="evidence" value="ECO:0007669"/>
    <property type="project" value="UniProtKB-SubCell"/>
</dbReference>
<dbReference type="STRING" id="7574.A0A1S3I376"/>
<feature type="signal peptide" evidence="11">
    <location>
        <begin position="1"/>
        <end position="25"/>
    </location>
</feature>
<dbReference type="SUPFAM" id="SSF63712">
    <property type="entry name" value="Nicotinic receptor ligand binding domain-like"/>
    <property type="match status" value="1"/>
</dbReference>
<dbReference type="RefSeq" id="XP_013392711.1">
    <property type="nucleotide sequence ID" value="XM_013537257.1"/>
</dbReference>
<reference evidence="16 17" key="2">
    <citation type="submission" date="2025-04" db="UniProtKB">
        <authorList>
            <consortium name="RefSeq"/>
        </authorList>
    </citation>
    <scope>IDENTIFICATION</scope>
    <source>
        <tissue evidence="17 18">Gonads</tissue>
    </source>
</reference>
<evidence type="ECO:0000256" key="11">
    <source>
        <dbReference type="RuleBase" id="RU000687"/>
    </source>
</evidence>
<dbReference type="CDD" id="cd19049">
    <property type="entry name" value="LGIC_TM_anion"/>
    <property type="match status" value="1"/>
</dbReference>
<evidence type="ECO:0000256" key="2">
    <source>
        <dbReference type="ARBA" id="ARBA00004236"/>
    </source>
</evidence>
<evidence type="ECO:0000313" key="18">
    <source>
        <dbReference type="RefSeq" id="XP_013392680.1"/>
    </source>
</evidence>
<evidence type="ECO:0000256" key="8">
    <source>
        <dbReference type="ARBA" id="ARBA00023065"/>
    </source>
</evidence>
<dbReference type="AlphaFoldDB" id="A0A1S3I376"/>
<evidence type="ECO:0000256" key="3">
    <source>
        <dbReference type="ARBA" id="ARBA00022448"/>
    </source>
</evidence>
<feature type="domain" description="Neurotransmitter-gated ion-channel transmembrane" evidence="14">
    <location>
        <begin position="266"/>
        <end position="353"/>
    </location>
</feature>
<evidence type="ECO:0000313" key="17">
    <source>
        <dbReference type="RefSeq" id="XP_013392672.1"/>
    </source>
</evidence>